<evidence type="ECO:0008006" key="3">
    <source>
        <dbReference type="Google" id="ProtNLM"/>
    </source>
</evidence>
<dbReference type="VEuPathDB" id="TrichDB:TRFO_16789"/>
<gene>
    <name evidence="1" type="ORF">TRFO_16789</name>
</gene>
<evidence type="ECO:0000313" key="1">
    <source>
        <dbReference type="EMBL" id="OHT13137.1"/>
    </source>
</evidence>
<sequence>MKTTKFSFKTNASDLNFDFVFIVGDLTYQVNKYIAYSQCSSVRNQFLCDASCSSYRIELSDPSHSFQFVIDLLQDPDLGFHELVKDYESLDINFLRLVAVDLQFNRLTEMISPVIISNLNNLISLNNLESFRNIYDYSPESYIQICQPELNYISQNFSEFSNEFERLSKLPVEALDSILMDPDLNADDNTILKFVFQATKANSGNNSYFALFAHVLYDNIETDKAKTFFQYIKGHEISGALWLSITRRLKCDVI</sequence>
<organism evidence="1 2">
    <name type="scientific">Tritrichomonas foetus</name>
    <dbReference type="NCBI Taxonomy" id="1144522"/>
    <lineage>
        <taxon>Eukaryota</taxon>
        <taxon>Metamonada</taxon>
        <taxon>Parabasalia</taxon>
        <taxon>Tritrichomonadida</taxon>
        <taxon>Tritrichomonadidae</taxon>
        <taxon>Tritrichomonas</taxon>
    </lineage>
</organism>
<protein>
    <recommendedName>
        <fullName evidence="3">BTB domain-containing protein</fullName>
    </recommendedName>
</protein>
<comment type="caution">
    <text evidence="1">The sequence shown here is derived from an EMBL/GenBank/DDBJ whole genome shotgun (WGS) entry which is preliminary data.</text>
</comment>
<keyword evidence="2" id="KW-1185">Reference proteome</keyword>
<name>A0A1J4KPB3_9EUKA</name>
<evidence type="ECO:0000313" key="2">
    <source>
        <dbReference type="Proteomes" id="UP000179807"/>
    </source>
</evidence>
<dbReference type="EMBL" id="MLAK01000547">
    <property type="protein sequence ID" value="OHT13137.1"/>
    <property type="molecule type" value="Genomic_DNA"/>
</dbReference>
<proteinExistence type="predicted"/>
<dbReference type="AlphaFoldDB" id="A0A1J4KPB3"/>
<dbReference type="RefSeq" id="XP_068366273.1">
    <property type="nucleotide sequence ID" value="XM_068499194.1"/>
</dbReference>
<dbReference type="Proteomes" id="UP000179807">
    <property type="component" value="Unassembled WGS sequence"/>
</dbReference>
<reference evidence="1" key="1">
    <citation type="submission" date="2016-10" db="EMBL/GenBank/DDBJ databases">
        <authorList>
            <person name="Benchimol M."/>
            <person name="Almeida L.G."/>
            <person name="Vasconcelos A.T."/>
            <person name="Perreira-Neves A."/>
            <person name="Rosa I.A."/>
            <person name="Tasca T."/>
            <person name="Bogo M.R."/>
            <person name="de Souza W."/>
        </authorList>
    </citation>
    <scope>NUCLEOTIDE SEQUENCE [LARGE SCALE GENOMIC DNA]</scope>
    <source>
        <strain evidence="1">K</strain>
    </source>
</reference>
<dbReference type="GeneID" id="94833898"/>
<accession>A0A1J4KPB3</accession>